<evidence type="ECO:0000256" key="1">
    <source>
        <dbReference type="SAM" id="MobiDB-lite"/>
    </source>
</evidence>
<proteinExistence type="predicted"/>
<dbReference type="Proteomes" id="UP000789570">
    <property type="component" value="Unassembled WGS sequence"/>
</dbReference>
<feature type="non-terminal residue" evidence="2">
    <location>
        <position position="817"/>
    </location>
</feature>
<sequence length="817" mass="94790">IQNSLLQFEGWEFALSPGQFNLISILQFRRTKDDFTYDKCAEHTEITLSEDGMLKIRDWTMSKQPPKRPDTVRLVMETLCPSDFPAPDVSFLFLKLTIILFPKRQAQREDVKLFWIIIDNEKVDLDRRLLKNRLEQSKAQFAVDRYVSGNEAHMIADKEKLNYMLALDVLTTPPPGTFLTTQPPPDTFLTTPPPPDTSLTTPPSDTPRTPEHQIYQKQDDYSESFASSEGQSHGFLSSDISDDLVDLSNSIKSNDHDNDEDEFGVKDKVLFKQRFEALDNSRKWKLKSGRFVEDVLYELGMQCRYHNLVHSFIIDTEDIFIKNEFSEEELSEIVEKKKEQSIPEIDEEILEYINTFAKIINIPILYRVRILEMEPNPLTMDMPEAWHRINVWRTIDIMFSDTPYVYVVGGEKAGLACSERKNRYRTLANIGPTQRKKTGKKGDAYVRTIGSTSTDWAGSEAGHKWDGPHGTKLMKESGLSLPRTLKDIFVHLADKIGFEEQKMRKLNIIGFVHAGAVLMRVSLDCPAGYICRYSRRNLLEVYADVSNFGKSLDVLVEIIQAKIVNDLDNNSNVSRWKQQMKSNSKRSLDMPDVHPTPKKRKDKEKGKREVKTDSHINYDLPRMRGNETPSDWKDRIWDTLMCNVWFGVNIGICYSCNQLVFSKLGSGYEYFHAFFMDKHWHTNCTGNEYCDMSFEDYKKLKNNPPPCYFTKKAIRRYEMWLENVSNRIRRIRQKHKVQTCSISELLSQRESWMNKPRSLTPPPLPPKPVALMGGLERYPMRRSVSAPEISAYRFERSRILIDAEEYFNSVQNNANRR</sequence>
<feature type="region of interest" description="Disordered" evidence="1">
    <location>
        <begin position="175"/>
        <end position="212"/>
    </location>
</feature>
<name>A0A9N9HYC3_9GLOM</name>
<comment type="caution">
    <text evidence="2">The sequence shown here is derived from an EMBL/GenBank/DDBJ whole genome shotgun (WGS) entry which is preliminary data.</text>
</comment>
<feature type="compositionally biased region" description="Pro residues" evidence="1">
    <location>
        <begin position="175"/>
        <end position="196"/>
    </location>
</feature>
<dbReference type="EMBL" id="CAJVPQ010009044">
    <property type="protein sequence ID" value="CAG8712197.1"/>
    <property type="molecule type" value="Genomic_DNA"/>
</dbReference>
<reference evidence="2" key="1">
    <citation type="submission" date="2021-06" db="EMBL/GenBank/DDBJ databases">
        <authorList>
            <person name="Kallberg Y."/>
            <person name="Tangrot J."/>
            <person name="Rosling A."/>
        </authorList>
    </citation>
    <scope>NUCLEOTIDE SEQUENCE</scope>
    <source>
        <strain evidence="2">UK204</strain>
    </source>
</reference>
<evidence type="ECO:0000313" key="2">
    <source>
        <dbReference type="EMBL" id="CAG8712197.1"/>
    </source>
</evidence>
<organism evidence="2 3">
    <name type="scientific">Funneliformis caledonium</name>
    <dbReference type="NCBI Taxonomy" id="1117310"/>
    <lineage>
        <taxon>Eukaryota</taxon>
        <taxon>Fungi</taxon>
        <taxon>Fungi incertae sedis</taxon>
        <taxon>Mucoromycota</taxon>
        <taxon>Glomeromycotina</taxon>
        <taxon>Glomeromycetes</taxon>
        <taxon>Glomerales</taxon>
        <taxon>Glomeraceae</taxon>
        <taxon>Funneliformis</taxon>
    </lineage>
</organism>
<feature type="compositionally biased region" description="Low complexity" evidence="1">
    <location>
        <begin position="197"/>
        <end position="207"/>
    </location>
</feature>
<dbReference type="AlphaFoldDB" id="A0A9N9HYC3"/>
<protein>
    <submittedName>
        <fullName evidence="2">257_t:CDS:1</fullName>
    </submittedName>
</protein>
<gene>
    <name evidence="2" type="ORF">FCALED_LOCUS13977</name>
</gene>
<dbReference type="OrthoDB" id="2397721at2759"/>
<keyword evidence="3" id="KW-1185">Reference proteome</keyword>
<evidence type="ECO:0000313" key="3">
    <source>
        <dbReference type="Proteomes" id="UP000789570"/>
    </source>
</evidence>
<accession>A0A9N9HYC3</accession>
<feature type="region of interest" description="Disordered" evidence="1">
    <location>
        <begin position="574"/>
        <end position="611"/>
    </location>
</feature>